<comment type="subcellular location">
    <subcellularLocation>
        <location evidence="1">Nucleus</location>
    </subcellularLocation>
</comment>
<dbReference type="GO" id="GO:0034472">
    <property type="term" value="P:snRNA 3'-end processing"/>
    <property type="evidence" value="ECO:0007669"/>
    <property type="project" value="TreeGrafter"/>
</dbReference>
<proteinExistence type="predicted"/>
<comment type="caution">
    <text evidence="4">The sequence shown here is derived from an EMBL/GenBank/DDBJ whole genome shotgun (WGS) entry which is preliminary data.</text>
</comment>
<name>A0A8T0SAJ2_PANVG</name>
<dbReference type="InterPro" id="IPR036866">
    <property type="entry name" value="RibonucZ/Hydroxyglut_hydro"/>
</dbReference>
<keyword evidence="2" id="KW-0539">Nucleus</keyword>
<accession>A0A8T0SAJ2</accession>
<keyword evidence="5" id="KW-1185">Reference proteome</keyword>
<evidence type="ECO:0000256" key="1">
    <source>
        <dbReference type="ARBA" id="ARBA00004123"/>
    </source>
</evidence>
<dbReference type="PANTHER" id="PTHR46094">
    <property type="entry name" value="INTEGRATOR COMPLEX SUBUNIT 9"/>
    <property type="match status" value="1"/>
</dbReference>
<dbReference type="Gene3D" id="3.40.50.10890">
    <property type="match status" value="1"/>
</dbReference>
<feature type="region of interest" description="Disordered" evidence="3">
    <location>
        <begin position="270"/>
        <end position="318"/>
    </location>
</feature>
<dbReference type="PANTHER" id="PTHR46094:SF1">
    <property type="entry name" value="INTEGRATOR COMPLEX SUBUNIT 9"/>
    <property type="match status" value="1"/>
</dbReference>
<dbReference type="EMBL" id="CM029046">
    <property type="protein sequence ID" value="KAG2593708.1"/>
    <property type="molecule type" value="Genomic_DNA"/>
</dbReference>
<sequence>MVSETAAEVIAFTNALPEWLCKSRQEKLFSGEALFGHVELLKEGKLFLFPHLHSKGLLAAWKEPCIAICPHWSLRLGPAVHLLRHWRADKRCLLVLEQGNDAELSLKPFTPLVIRVLECSFLPGVRAAKIDTLLEVLKPKFVMLPEGLKSRYSAKERPWSSLYYSKGKTIELPNFQEDFEVHLATDVALGLQPRQLNETTAVARLRTKLFASSGQYQLVAAEKQSDQSKRHLLHRDAVDPDRLLPAQYSCSRPQAALLGRLGRRLAPRREAAGPPVLLPATARARGRKSGGWQGRRRPGLRRPVSAATRRRRGRNAFQ</sequence>
<gene>
    <name evidence="4" type="ORF">PVAP13_5NG012585</name>
</gene>
<dbReference type="Proteomes" id="UP000823388">
    <property type="component" value="Chromosome 5N"/>
</dbReference>
<dbReference type="EMBL" id="CM029046">
    <property type="protein sequence ID" value="KAG2593706.1"/>
    <property type="molecule type" value="Genomic_DNA"/>
</dbReference>
<evidence type="ECO:0000313" key="4">
    <source>
        <dbReference type="EMBL" id="KAG2593706.1"/>
    </source>
</evidence>
<dbReference type="InterPro" id="IPR027074">
    <property type="entry name" value="Integrator_9su"/>
</dbReference>
<feature type="compositionally biased region" description="Basic residues" evidence="3">
    <location>
        <begin position="308"/>
        <end position="318"/>
    </location>
</feature>
<reference evidence="4" key="1">
    <citation type="submission" date="2020-05" db="EMBL/GenBank/DDBJ databases">
        <title>WGS assembly of Panicum virgatum.</title>
        <authorList>
            <person name="Lovell J.T."/>
            <person name="Jenkins J."/>
            <person name="Shu S."/>
            <person name="Juenger T.E."/>
            <person name="Schmutz J."/>
        </authorList>
    </citation>
    <scope>NUCLEOTIDE SEQUENCE</scope>
    <source>
        <strain evidence="4">AP13</strain>
    </source>
</reference>
<dbReference type="AlphaFoldDB" id="A0A8T0SAJ2"/>
<evidence type="ECO:0000256" key="3">
    <source>
        <dbReference type="SAM" id="MobiDB-lite"/>
    </source>
</evidence>
<dbReference type="EMBL" id="CM029046">
    <property type="protein sequence ID" value="KAG2593707.1"/>
    <property type="molecule type" value="Genomic_DNA"/>
</dbReference>
<feature type="compositionally biased region" description="Basic residues" evidence="3">
    <location>
        <begin position="284"/>
        <end position="300"/>
    </location>
</feature>
<dbReference type="SUPFAM" id="SSF56281">
    <property type="entry name" value="Metallo-hydrolase/oxidoreductase"/>
    <property type="match status" value="1"/>
</dbReference>
<dbReference type="GO" id="GO:0032039">
    <property type="term" value="C:integrator complex"/>
    <property type="evidence" value="ECO:0007669"/>
    <property type="project" value="InterPro"/>
</dbReference>
<protein>
    <submittedName>
        <fullName evidence="4">Uncharacterized protein</fullName>
    </submittedName>
</protein>
<evidence type="ECO:0000313" key="5">
    <source>
        <dbReference type="Proteomes" id="UP000823388"/>
    </source>
</evidence>
<evidence type="ECO:0000256" key="2">
    <source>
        <dbReference type="ARBA" id="ARBA00023242"/>
    </source>
</evidence>
<organism evidence="4 5">
    <name type="scientific">Panicum virgatum</name>
    <name type="common">Blackwell switchgrass</name>
    <dbReference type="NCBI Taxonomy" id="38727"/>
    <lineage>
        <taxon>Eukaryota</taxon>
        <taxon>Viridiplantae</taxon>
        <taxon>Streptophyta</taxon>
        <taxon>Embryophyta</taxon>
        <taxon>Tracheophyta</taxon>
        <taxon>Spermatophyta</taxon>
        <taxon>Magnoliopsida</taxon>
        <taxon>Liliopsida</taxon>
        <taxon>Poales</taxon>
        <taxon>Poaceae</taxon>
        <taxon>PACMAD clade</taxon>
        <taxon>Panicoideae</taxon>
        <taxon>Panicodae</taxon>
        <taxon>Paniceae</taxon>
        <taxon>Panicinae</taxon>
        <taxon>Panicum</taxon>
        <taxon>Panicum sect. Hiantes</taxon>
    </lineage>
</organism>